<evidence type="ECO:0000259" key="3">
    <source>
        <dbReference type="Pfam" id="PF25853"/>
    </source>
</evidence>
<evidence type="ECO:0000256" key="1">
    <source>
        <dbReference type="SAM" id="Phobius"/>
    </source>
</evidence>
<keyword evidence="1" id="KW-0812">Transmembrane</keyword>
<protein>
    <submittedName>
        <fullName evidence="4">Uncharacterized protein</fullName>
    </submittedName>
</protein>
<dbReference type="OrthoDB" id="1814621at2"/>
<feature type="transmembrane region" description="Helical" evidence="1">
    <location>
        <begin position="135"/>
        <end position="153"/>
    </location>
</feature>
<feature type="transmembrane region" description="Helical" evidence="1">
    <location>
        <begin position="106"/>
        <end position="128"/>
    </location>
</feature>
<evidence type="ECO:0000259" key="2">
    <source>
        <dbReference type="Pfam" id="PF19830"/>
    </source>
</evidence>
<feature type="transmembrane region" description="Helical" evidence="1">
    <location>
        <begin position="339"/>
        <end position="360"/>
    </location>
</feature>
<feature type="transmembrane region" description="Helical" evidence="1">
    <location>
        <begin position="12"/>
        <end position="34"/>
    </location>
</feature>
<dbReference type="Pfam" id="PF25853">
    <property type="entry name" value="DUF6311_C"/>
    <property type="match status" value="1"/>
</dbReference>
<dbReference type="InterPro" id="IPR046278">
    <property type="entry name" value="DUF6311"/>
</dbReference>
<feature type="domain" description="DUF6311" evidence="2">
    <location>
        <begin position="18"/>
        <end position="427"/>
    </location>
</feature>
<organism evidence="4 5">
    <name type="scientific">Ruminococcus flavefaciens</name>
    <dbReference type="NCBI Taxonomy" id="1265"/>
    <lineage>
        <taxon>Bacteria</taxon>
        <taxon>Bacillati</taxon>
        <taxon>Bacillota</taxon>
        <taxon>Clostridia</taxon>
        <taxon>Eubacteriales</taxon>
        <taxon>Oscillospiraceae</taxon>
        <taxon>Ruminococcus</taxon>
    </lineage>
</organism>
<feature type="transmembrane region" description="Helical" evidence="1">
    <location>
        <begin position="230"/>
        <end position="248"/>
    </location>
</feature>
<feature type="transmembrane region" description="Helical" evidence="1">
    <location>
        <begin position="380"/>
        <end position="403"/>
    </location>
</feature>
<reference evidence="4 5" key="1">
    <citation type="submission" date="2018-05" db="EMBL/GenBank/DDBJ databases">
        <title>The Hungate 1000. A catalogue of reference genomes from the rumen microbiome.</title>
        <authorList>
            <person name="Kelly W."/>
        </authorList>
    </citation>
    <scope>NUCLEOTIDE SEQUENCE [LARGE SCALE GENOMIC DNA]</scope>
    <source>
        <strain evidence="4 5">SAb67</strain>
    </source>
</reference>
<keyword evidence="1" id="KW-0472">Membrane</keyword>
<proteinExistence type="predicted"/>
<dbReference type="AlphaFoldDB" id="A0A315Y1D5"/>
<feature type="transmembrane region" description="Helical" evidence="1">
    <location>
        <begin position="297"/>
        <end position="318"/>
    </location>
</feature>
<dbReference type="InterPro" id="IPR058671">
    <property type="entry name" value="DUF6311_C"/>
</dbReference>
<sequence>MTEKQKTITSRLIFPIGAVLGALVFIWIFGTAIISPSNTGWIFEHPDDTTQHHLGWVFYRHTPWTFPICMTDGLTSDGAVSCMYTDSLPLFAIFFKLLSPILPETFQYFGIWGVVCFALNGGFGALLLSRIKNNIFFTSVGSLFYSMFFPSIARITHHNSLGAIWLIMIAMILTLDHDRKYKRSFTPIALWTLTCMAATLIHIYFIPMVYFVMAGYIILVYFRDKNRLKAILTFVSSTVFSLLTLYVIGAFEGNSSYRDGGYGIYSSNLNTFFNSMGHSKYLRQLNTTQGQGEGYGYLGLGMLVCCFLAIIIAITRLERKNGSVIKNAAAYIKKHRVEAVAFTLVFMVSFMWAVTTTVAFNQKVIINVPLPRVIIGGLSIFRATGRFIWCPCLIVMTTALWLVSKLDKKGAAAALVICAWLQYMDLRNYRYELHEAYGTVKEIPENIPSQDWEKLSEGVSEIVFLPLEPDYRTEMQLYFDLGRLASESDIKLSSFYLARSDFYSIAKYADDQYEMLTSGSGRTDALYVFFKEETVPENLDNFEVYHVGDYIFGRVKK</sequence>
<comment type="caution">
    <text evidence="4">The sequence shown here is derived from an EMBL/GenBank/DDBJ whole genome shotgun (WGS) entry which is preliminary data.</text>
</comment>
<dbReference type="RefSeq" id="WP_109725879.1">
    <property type="nucleotide sequence ID" value="NZ_QGDI01000003.1"/>
</dbReference>
<feature type="transmembrane region" description="Helical" evidence="1">
    <location>
        <begin position="188"/>
        <end position="218"/>
    </location>
</feature>
<dbReference type="EMBL" id="QGDI01000003">
    <property type="protein sequence ID" value="PWJ14105.1"/>
    <property type="molecule type" value="Genomic_DNA"/>
</dbReference>
<name>A0A315Y1D5_RUMFL</name>
<keyword evidence="1" id="KW-1133">Transmembrane helix</keyword>
<dbReference type="Proteomes" id="UP000245720">
    <property type="component" value="Unassembled WGS sequence"/>
</dbReference>
<gene>
    <name evidence="4" type="ORF">IE37_01037</name>
</gene>
<dbReference type="Pfam" id="PF19830">
    <property type="entry name" value="DUF6311"/>
    <property type="match status" value="1"/>
</dbReference>
<evidence type="ECO:0000313" key="4">
    <source>
        <dbReference type="EMBL" id="PWJ14105.1"/>
    </source>
</evidence>
<feature type="domain" description="DUF6311" evidence="3">
    <location>
        <begin position="452"/>
        <end position="553"/>
    </location>
</feature>
<evidence type="ECO:0000313" key="5">
    <source>
        <dbReference type="Proteomes" id="UP000245720"/>
    </source>
</evidence>
<accession>A0A315Y1D5</accession>